<evidence type="ECO:0000256" key="4">
    <source>
        <dbReference type="ARBA" id="ARBA00022840"/>
    </source>
</evidence>
<protein>
    <submittedName>
        <fullName evidence="7">Amino acid/amide ABC transporter ATP-binding protein 2, HAAT family</fullName>
    </submittedName>
</protein>
<evidence type="ECO:0000313" key="8">
    <source>
        <dbReference type="Proteomes" id="UP000035100"/>
    </source>
</evidence>
<accession>A0A0D0NQ42</accession>
<comment type="caution">
    <text evidence="7">The sequence shown here is derived from an EMBL/GenBank/DDBJ whole genome shotgun (WGS) entry which is preliminary data.</text>
</comment>
<dbReference type="InterPro" id="IPR003593">
    <property type="entry name" value="AAA+_ATPase"/>
</dbReference>
<evidence type="ECO:0000259" key="6">
    <source>
        <dbReference type="PROSITE" id="PS50893"/>
    </source>
</evidence>
<dbReference type="EMBL" id="AONG01000005">
    <property type="protein sequence ID" value="KIQ70400.1"/>
    <property type="molecule type" value="Genomic_DNA"/>
</dbReference>
<evidence type="ECO:0000256" key="1">
    <source>
        <dbReference type="ARBA" id="ARBA00005417"/>
    </source>
</evidence>
<organism evidence="7 8">
    <name type="scientific">Wenxinia marina DSM 24838</name>
    <dbReference type="NCBI Taxonomy" id="1123501"/>
    <lineage>
        <taxon>Bacteria</taxon>
        <taxon>Pseudomonadati</taxon>
        <taxon>Pseudomonadota</taxon>
        <taxon>Alphaproteobacteria</taxon>
        <taxon>Rhodobacterales</taxon>
        <taxon>Roseobacteraceae</taxon>
        <taxon>Wenxinia</taxon>
    </lineage>
</organism>
<dbReference type="Pfam" id="PF00005">
    <property type="entry name" value="ABC_tran"/>
    <property type="match status" value="1"/>
</dbReference>
<dbReference type="AlphaFoldDB" id="A0A0D0NQ42"/>
<dbReference type="CDD" id="cd03224">
    <property type="entry name" value="ABC_TM1139_LivF_branched"/>
    <property type="match status" value="1"/>
</dbReference>
<dbReference type="GO" id="GO:0016887">
    <property type="term" value="F:ATP hydrolysis activity"/>
    <property type="evidence" value="ECO:0007669"/>
    <property type="project" value="InterPro"/>
</dbReference>
<gene>
    <name evidence="7" type="ORF">Wenmar_00776</name>
</gene>
<keyword evidence="8" id="KW-1185">Reference proteome</keyword>
<dbReference type="InterPro" id="IPR003439">
    <property type="entry name" value="ABC_transporter-like_ATP-bd"/>
</dbReference>
<keyword evidence="5" id="KW-0029">Amino-acid transport</keyword>
<keyword evidence="3" id="KW-0547">Nucleotide-binding</keyword>
<feature type="domain" description="ABC transporter" evidence="6">
    <location>
        <begin position="4"/>
        <end position="227"/>
    </location>
</feature>
<dbReference type="PANTHER" id="PTHR43820:SF2">
    <property type="entry name" value="ABC TRANSPORTER ATP-BINDING PROTEIN"/>
    <property type="match status" value="1"/>
</dbReference>
<dbReference type="STRING" id="1123501.Wenmar_00776"/>
<dbReference type="Proteomes" id="UP000035100">
    <property type="component" value="Unassembled WGS sequence"/>
</dbReference>
<evidence type="ECO:0000256" key="5">
    <source>
        <dbReference type="ARBA" id="ARBA00022970"/>
    </source>
</evidence>
<dbReference type="GO" id="GO:0015807">
    <property type="term" value="P:L-amino acid transport"/>
    <property type="evidence" value="ECO:0007669"/>
    <property type="project" value="TreeGrafter"/>
</dbReference>
<dbReference type="PATRIC" id="fig|1123501.6.peg.841"/>
<dbReference type="Gene3D" id="3.40.50.300">
    <property type="entry name" value="P-loop containing nucleotide triphosphate hydrolases"/>
    <property type="match status" value="1"/>
</dbReference>
<dbReference type="InterPro" id="IPR027417">
    <property type="entry name" value="P-loop_NTPase"/>
</dbReference>
<keyword evidence="2" id="KW-0813">Transport</keyword>
<dbReference type="InterPro" id="IPR017871">
    <property type="entry name" value="ABC_transporter-like_CS"/>
</dbReference>
<dbReference type="GO" id="GO:0005524">
    <property type="term" value="F:ATP binding"/>
    <property type="evidence" value="ECO:0007669"/>
    <property type="project" value="UniProtKB-KW"/>
</dbReference>
<proteinExistence type="inferred from homology"/>
<dbReference type="PROSITE" id="PS00211">
    <property type="entry name" value="ABC_TRANSPORTER_1"/>
    <property type="match status" value="1"/>
</dbReference>
<dbReference type="PROSITE" id="PS50893">
    <property type="entry name" value="ABC_TRANSPORTER_2"/>
    <property type="match status" value="1"/>
</dbReference>
<sequence length="227" mass="24559">MSLLTVENLTAHYGPAQALFGVDLTVDEGEAVALMGRNGMGKSTTVKAICRMIGSEGRLTFDGQDLHRLPSHRAARAGIGLVPEGRRCFRDLTVTENLLAAARRGPWDLPRIEALFPRLAERRRQRAASLSGGEQQMLAIGRALATNPRLLILDEATEGLAPLVRQEIRAAIRQVRDGGMAILIIDKSPRELAEVATRAVILARGRTAWSGPFAELTPDRAEALVGV</sequence>
<dbReference type="GO" id="GO:0015658">
    <property type="term" value="F:branched-chain amino acid transmembrane transporter activity"/>
    <property type="evidence" value="ECO:0007669"/>
    <property type="project" value="TreeGrafter"/>
</dbReference>
<dbReference type="eggNOG" id="COG0410">
    <property type="taxonomic scope" value="Bacteria"/>
</dbReference>
<dbReference type="InterPro" id="IPR052156">
    <property type="entry name" value="BCAA_Transport_ATP-bd_LivF"/>
</dbReference>
<name>A0A0D0NQ42_9RHOB</name>
<dbReference type="RefSeq" id="WP_018304144.1">
    <property type="nucleotide sequence ID" value="NZ_KB902312.1"/>
</dbReference>
<dbReference type="PANTHER" id="PTHR43820">
    <property type="entry name" value="HIGH-AFFINITY BRANCHED-CHAIN AMINO ACID TRANSPORT ATP-BINDING PROTEIN LIVF"/>
    <property type="match status" value="1"/>
</dbReference>
<comment type="similarity">
    <text evidence="1">Belongs to the ABC transporter superfamily.</text>
</comment>
<evidence type="ECO:0000256" key="3">
    <source>
        <dbReference type="ARBA" id="ARBA00022741"/>
    </source>
</evidence>
<keyword evidence="4 7" id="KW-0067">ATP-binding</keyword>
<reference evidence="7 8" key="1">
    <citation type="submission" date="2013-01" db="EMBL/GenBank/DDBJ databases">
        <authorList>
            <person name="Fiebig A."/>
            <person name="Goeker M."/>
            <person name="Klenk H.-P.P."/>
        </authorList>
    </citation>
    <scope>NUCLEOTIDE SEQUENCE [LARGE SCALE GENOMIC DNA]</scope>
    <source>
        <strain evidence="7 8">DSM 24838</strain>
    </source>
</reference>
<evidence type="ECO:0000313" key="7">
    <source>
        <dbReference type="EMBL" id="KIQ70400.1"/>
    </source>
</evidence>
<dbReference type="SUPFAM" id="SSF52540">
    <property type="entry name" value="P-loop containing nucleoside triphosphate hydrolases"/>
    <property type="match status" value="1"/>
</dbReference>
<dbReference type="OrthoDB" id="9806149at2"/>
<dbReference type="SMART" id="SM00382">
    <property type="entry name" value="AAA"/>
    <property type="match status" value="1"/>
</dbReference>
<evidence type="ECO:0000256" key="2">
    <source>
        <dbReference type="ARBA" id="ARBA00022448"/>
    </source>
</evidence>